<dbReference type="EMBL" id="SRZB01000008">
    <property type="protein sequence ID" value="TGX99407.1"/>
    <property type="molecule type" value="Genomic_DNA"/>
</dbReference>
<evidence type="ECO:0000313" key="1">
    <source>
        <dbReference type="EMBL" id="TGX99407.1"/>
    </source>
</evidence>
<accession>A0AC61R196</accession>
<protein>
    <submittedName>
        <fullName evidence="1">ABC transporter permease</fullName>
    </submittedName>
</protein>
<gene>
    <name evidence="1" type="ORF">E5357_06045</name>
</gene>
<keyword evidence="2" id="KW-1185">Reference proteome</keyword>
<dbReference type="Proteomes" id="UP000307720">
    <property type="component" value="Unassembled WGS sequence"/>
</dbReference>
<proteinExistence type="predicted"/>
<reference evidence="1" key="1">
    <citation type="submission" date="2019-04" db="EMBL/GenBank/DDBJ databases">
        <title>Microbes associate with the intestines of laboratory mice.</title>
        <authorList>
            <person name="Navarre W."/>
            <person name="Wong E."/>
            <person name="Huang K."/>
            <person name="Tropini C."/>
            <person name="Ng K."/>
            <person name="Yu B."/>
        </authorList>
    </citation>
    <scope>NUCLEOTIDE SEQUENCE</scope>
    <source>
        <strain evidence="1">NM72_1-8</strain>
    </source>
</reference>
<name>A0AC61R196_9FIRM</name>
<sequence>MRKRALRKDFYMEIRRNFGRFLSIFLIVALGVAFYSGIQATAPDMRYAGDKYFDERELMDIRVMGTLGITKEDVAALESLDSIEKAEPGYAADVLCKGMGENDVIHMEALLPTLNQVEVLDGKMPERTGECLLDALYAEKNGFQTGDVLAVEEEPGEDADAVLVTHTYKITGLASSPKYISFERGSTTLGSGEILAFAYVTPENFDLDVYTEVYLTAEGAKKETAYTDGYSDAVSRAVDEIEAVKDSRCKARYQEVKAEADEKISDARTELAEKKAEAEEKLADAKAEIDDAGKKLEDGKKELEDAGKELEDGKKELQKRQRELEDARRQIQDGRAKLADGKTELTKQEKSFKEQKKKAEKEIKSGEKQIKQAKKTVTENEKTLKQKKKELADGKAQYEAGKAAAEKAAQEIRSAVAAGLMSSEEAALRQQAAAAQMAQLEAAGQSISQGEKELAKGEKELKKGKKEISSQEAKLEAAKKELAKGEAQIQAAWKEIESQEAKLRDAQAQADSGAAQISEGWKKIADGEQEIKDAEEEIAGHEKDLEEGRQKYRDAKKEAEEKIADGEKKLEDAQKDIDALKAPKWYIHDRDDLTAYTGYGENADRMRNIGEVFPVLFFLVAALISLTTMTRMVEEQRTQIGTLKALGYGKFSIAGKYVGYALLATVGGSIFGVLLGEKVLPFIILHAYGIMYHYIPVPPIPYNMTYALLASGAAVLCTLLATLSACYRELASAPAVLMRPPAPKQGKRVLLERVGFIWRNLGFTWKSTVRNLFRYKKRFFMTIFGIGGCMALLLVGYGLRDSIMDVAVIQYGQLQTYDAMALLDEDADDKEKEEFYGFLEKESGVSCYDSWYMKNLPARKNGKSRELYLVVPEDTEKFPEFVKLQDRETKEAYALSDEGIVISEKTAKMLGISEGDTVSMELEENEPCEVKVTAICENYMYHYAYMTPGLYKELTGSSAEFDTVVYAVGEPEGESKEAYVEQIGQKALTYDAVLGITYTASFQERLDDMLGSLDIVIVVLIASAGMLAFVVLYNLNNININERKRELATIKVLGFYDGEVAAYVYRENILLTVFGAALGCVLGKILHRFIILTVEVDVCMFGRNINPPSFLYAIMFTVGFSAFVNFVMYFKLKRIDMVESLKSVE</sequence>
<organism evidence="1 2">
    <name type="scientific">Hominisplanchenecus murintestinalis</name>
    <dbReference type="NCBI Taxonomy" id="2941517"/>
    <lineage>
        <taxon>Bacteria</taxon>
        <taxon>Bacillati</taxon>
        <taxon>Bacillota</taxon>
        <taxon>Clostridia</taxon>
        <taxon>Lachnospirales</taxon>
        <taxon>Lachnospiraceae</taxon>
        <taxon>Hominisplanchenecus</taxon>
    </lineage>
</organism>
<evidence type="ECO:0000313" key="2">
    <source>
        <dbReference type="Proteomes" id="UP000307720"/>
    </source>
</evidence>
<comment type="caution">
    <text evidence="1">The sequence shown here is derived from an EMBL/GenBank/DDBJ whole genome shotgun (WGS) entry which is preliminary data.</text>
</comment>